<dbReference type="InterPro" id="IPR016135">
    <property type="entry name" value="UBQ-conjugating_enzyme/RWD"/>
</dbReference>
<feature type="compositionally biased region" description="Polar residues" evidence="2">
    <location>
        <begin position="612"/>
        <end position="622"/>
    </location>
</feature>
<evidence type="ECO:0000313" key="4">
    <source>
        <dbReference type="EMBL" id="CRK33760.1"/>
    </source>
</evidence>
<dbReference type="AlphaFoldDB" id="A0A0G4MIA4"/>
<feature type="region of interest" description="Disordered" evidence="2">
    <location>
        <begin position="145"/>
        <end position="165"/>
    </location>
</feature>
<feature type="region of interest" description="Disordered" evidence="2">
    <location>
        <begin position="495"/>
        <end position="581"/>
    </location>
</feature>
<keyword evidence="1" id="KW-0833">Ubl conjugation pathway</keyword>
<protein>
    <recommendedName>
        <fullName evidence="3">UBC core domain-containing protein</fullName>
    </recommendedName>
</protein>
<feature type="domain" description="UBC core" evidence="3">
    <location>
        <begin position="7"/>
        <end position="158"/>
    </location>
</feature>
<dbReference type="Proteomes" id="UP000044602">
    <property type="component" value="Unassembled WGS sequence"/>
</dbReference>
<evidence type="ECO:0000259" key="3">
    <source>
        <dbReference type="PROSITE" id="PS50127"/>
    </source>
</evidence>
<dbReference type="InterPro" id="IPR050113">
    <property type="entry name" value="Ub_conjugating_enzyme"/>
</dbReference>
<feature type="region of interest" description="Disordered" evidence="2">
    <location>
        <begin position="313"/>
        <end position="342"/>
    </location>
</feature>
<keyword evidence="5" id="KW-1185">Reference proteome</keyword>
<dbReference type="Pfam" id="PF00179">
    <property type="entry name" value="UQ_con"/>
    <property type="match status" value="1"/>
</dbReference>
<dbReference type="Gene3D" id="3.10.110.10">
    <property type="entry name" value="Ubiquitin Conjugating Enzyme"/>
    <property type="match status" value="1"/>
</dbReference>
<name>A0A0G4MIA4_VERLO</name>
<dbReference type="PANTHER" id="PTHR24067">
    <property type="entry name" value="UBIQUITIN-CONJUGATING ENZYME E2"/>
    <property type="match status" value="1"/>
</dbReference>
<feature type="region of interest" description="Disordered" evidence="2">
    <location>
        <begin position="612"/>
        <end position="671"/>
    </location>
</feature>
<evidence type="ECO:0000313" key="5">
    <source>
        <dbReference type="Proteomes" id="UP000044602"/>
    </source>
</evidence>
<organism evidence="4 5">
    <name type="scientific">Verticillium longisporum</name>
    <name type="common">Verticillium dahliae var. longisporum</name>
    <dbReference type="NCBI Taxonomy" id="100787"/>
    <lineage>
        <taxon>Eukaryota</taxon>
        <taxon>Fungi</taxon>
        <taxon>Dikarya</taxon>
        <taxon>Ascomycota</taxon>
        <taxon>Pezizomycotina</taxon>
        <taxon>Sordariomycetes</taxon>
        <taxon>Hypocreomycetidae</taxon>
        <taxon>Glomerellales</taxon>
        <taxon>Plectosphaerellaceae</taxon>
        <taxon>Verticillium</taxon>
    </lineage>
</organism>
<dbReference type="SMART" id="SM00212">
    <property type="entry name" value="UBCc"/>
    <property type="match status" value="1"/>
</dbReference>
<evidence type="ECO:0000256" key="1">
    <source>
        <dbReference type="ARBA" id="ARBA00022786"/>
    </source>
</evidence>
<feature type="region of interest" description="Disordered" evidence="2">
    <location>
        <begin position="354"/>
        <end position="460"/>
    </location>
</feature>
<dbReference type="STRING" id="100787.A0A0G4MIA4"/>
<dbReference type="PROSITE" id="PS50127">
    <property type="entry name" value="UBC_2"/>
    <property type="match status" value="1"/>
</dbReference>
<gene>
    <name evidence="4" type="ORF">BN1708_006135</name>
</gene>
<dbReference type="EMBL" id="CVQH01022639">
    <property type="protein sequence ID" value="CRK33760.1"/>
    <property type="molecule type" value="Genomic_DNA"/>
</dbReference>
<feature type="compositionally biased region" description="Basic residues" evidence="2">
    <location>
        <begin position="654"/>
        <end position="669"/>
    </location>
</feature>
<feature type="compositionally biased region" description="Polar residues" evidence="2">
    <location>
        <begin position="313"/>
        <end position="333"/>
    </location>
</feature>
<feature type="compositionally biased region" description="Polar residues" evidence="2">
    <location>
        <begin position="372"/>
        <end position="398"/>
    </location>
</feature>
<proteinExistence type="predicted"/>
<evidence type="ECO:0000256" key="2">
    <source>
        <dbReference type="SAM" id="MobiDB-lite"/>
    </source>
</evidence>
<feature type="compositionally biased region" description="Pro residues" evidence="2">
    <location>
        <begin position="536"/>
        <end position="550"/>
    </location>
</feature>
<dbReference type="InterPro" id="IPR000608">
    <property type="entry name" value="UBC"/>
</dbReference>
<sequence>MRIASLGYLAKLTREYKTIAENPPPYIEAHPSDSNILEWHYIITGPEDTPYHGGQYWGTLMFPPTYPFAPPAIRMHTPSGRFQPSTRLCLSISDFHPKSFNPAWEVSTILIGLLSFMTSEEMTTGSVSSTAAERRALAARSRWWNSTGGGSHARANPAGKGNVKAGDAGAKFRAEWPEVDAKNWDMMRQQKVDVATGHVPAAAGGSSCRPPQLGIGAHGGGGGGGGGGANSAHQGRAVVDAVVQQRDAGTGWLHRNKLLVAGAVVFLPPRLNMTSASGAGKPGKKASAARPLSGLSLKPAIPYVYLNRRNNSTAKQTSAAQPNTTSNGSSLKVQHNAEAATPETVVTVLDTKEDAAAEASSTAASNIDEEQSATSTTQPELTPSASTSTDLATESTPAVEQPEAEPMPVESQSAEELDQSSYNQPHPNSRRFSHESRHTATTPAEPLGEPVNDTAPTPAAVVPAPAAVPHQAVISPTPYSMPPAFQPTPRALGLGTNGDMRPLPRHGLNGPAHMHHPHPSNGSLQFGHFDSSNSSPAPPPHSAGFAPPPGLSGLPNGQRPFPGHGHTASGHGYPPQMPYGTEFVPVTSGDAFGRSSVAPAGMEHCPHQVNNYGPSTPHSFQDSHSSHHADEAAAFSQHHGHGGPNGVVANHDDRRHHHHHQQHQQHQHQHSAYGPAHQRMMSNHMPPPHMMQQQQMQEAQNSVEGLFGYLQSQFTDLTFVDCTLELRYLDDRAPPVRIPGHRLVFARSQPLRNLLQTTSHSDSHSRGMDAQTILLKTDDKYINSSTFWMAIQRLYSFPLLSGPPEGASMGDGNLTLAGNADTRFDFALGYAAAGKLLNWDPIIQRGMQVAADHLSWSTLEKALEFILGDLPGRASADRHAPFAYGEQVQILMTGVISFIINNFPAYFRLDTSVADPESFARIPNVPAPAKSTGTPPIAHGTSVHLGAGRRARPMHIKFGDMGGSSASQDGANGEVPNLTPQQRAVNSTLSRVLLNLPFAYLKPALESSVYGNVSSWANSEARHQIMVSVVSERELRRLRALEGVKEGRVPHAGQIRHSLQSVEPRNGGDVWHILGWQEEMVPFHGEGASLGRKWTPLMYARENGGSDHQHAVAAYP</sequence>
<reference evidence="4 5" key="1">
    <citation type="submission" date="2015-05" db="EMBL/GenBank/DDBJ databases">
        <authorList>
            <person name="Wang D.B."/>
            <person name="Wang M."/>
        </authorList>
    </citation>
    <scope>NUCLEOTIDE SEQUENCE [LARGE SCALE GENOMIC DNA]</scope>
    <source>
        <strain evidence="4">VL1</strain>
    </source>
</reference>
<dbReference type="SUPFAM" id="SSF54495">
    <property type="entry name" value="UBC-like"/>
    <property type="match status" value="1"/>
</dbReference>
<dbReference type="CDD" id="cd23799">
    <property type="entry name" value="UBCc_UBE2J"/>
    <property type="match status" value="1"/>
</dbReference>
<accession>A0A0G4MIA4</accession>
<dbReference type="FunFam" id="3.10.110.10:FF:000058">
    <property type="entry name" value="Ubiquitin-conjugating enzyme E2 6"/>
    <property type="match status" value="1"/>
</dbReference>